<dbReference type="EMBL" id="LKEA01000018">
    <property type="protein sequence ID" value="ROW01853.1"/>
    <property type="molecule type" value="Genomic_DNA"/>
</dbReference>
<organism evidence="1 2">
    <name type="scientific">Cytospora schulzeri</name>
    <dbReference type="NCBI Taxonomy" id="448051"/>
    <lineage>
        <taxon>Eukaryota</taxon>
        <taxon>Fungi</taxon>
        <taxon>Dikarya</taxon>
        <taxon>Ascomycota</taxon>
        <taxon>Pezizomycotina</taxon>
        <taxon>Sordariomycetes</taxon>
        <taxon>Sordariomycetidae</taxon>
        <taxon>Diaporthales</taxon>
        <taxon>Cytosporaceae</taxon>
        <taxon>Cytospora</taxon>
    </lineage>
</organism>
<reference evidence="1 2" key="1">
    <citation type="submission" date="2015-09" db="EMBL/GenBank/DDBJ databases">
        <title>Host preference determinants of Valsa canker pathogens revealed by comparative genomics.</title>
        <authorList>
            <person name="Yin Z."/>
            <person name="Huang L."/>
        </authorList>
    </citation>
    <scope>NUCLEOTIDE SEQUENCE [LARGE SCALE GENOMIC DNA]</scope>
    <source>
        <strain evidence="1 2">03-1</strain>
    </source>
</reference>
<sequence length="95" mass="10450">MGYTWCDIFDLGGPPAGPRPVEGITSYKTSPASSYLLNFAGRERWPEALRRKHKGVPFVVLGNKIDVGIGNVDAPTPQELRAELGEFGHRLLDIE</sequence>
<accession>A0A423WF76</accession>
<evidence type="ECO:0000313" key="2">
    <source>
        <dbReference type="Proteomes" id="UP000283895"/>
    </source>
</evidence>
<dbReference type="Proteomes" id="UP000283895">
    <property type="component" value="Unassembled WGS sequence"/>
</dbReference>
<evidence type="ECO:0000313" key="1">
    <source>
        <dbReference type="EMBL" id="ROW01853.1"/>
    </source>
</evidence>
<protein>
    <submittedName>
        <fullName evidence="1">Uncharacterized protein</fullName>
    </submittedName>
</protein>
<proteinExistence type="predicted"/>
<gene>
    <name evidence="1" type="ORF">VMCG_05568</name>
</gene>
<keyword evidence="2" id="KW-1185">Reference proteome</keyword>
<dbReference type="AlphaFoldDB" id="A0A423WF76"/>
<comment type="caution">
    <text evidence="1">The sequence shown here is derived from an EMBL/GenBank/DDBJ whole genome shotgun (WGS) entry which is preliminary data.</text>
</comment>
<name>A0A423WF76_9PEZI</name>